<dbReference type="Proteomes" id="UP001164250">
    <property type="component" value="Chromosome 10"/>
</dbReference>
<accession>A0ACC1AGF4</accession>
<sequence length="61" mass="6594">MEKRSGDPENPSLALEEKNLAKRLSNSSLSFPKRPTGMVVNSVNTKGFGVHPNSFLAPSHS</sequence>
<proteinExistence type="predicted"/>
<dbReference type="EMBL" id="CM047906">
    <property type="protein sequence ID" value="KAJ0085379.1"/>
    <property type="molecule type" value="Genomic_DNA"/>
</dbReference>
<reference evidence="2" key="1">
    <citation type="journal article" date="2023" name="G3 (Bethesda)">
        <title>Genome assembly and association tests identify interacting loci associated with vigor, precocity, and sex in interspecific pistachio rootstocks.</title>
        <authorList>
            <person name="Palmer W."/>
            <person name="Jacygrad E."/>
            <person name="Sagayaradj S."/>
            <person name="Cavanaugh K."/>
            <person name="Han R."/>
            <person name="Bertier L."/>
            <person name="Beede B."/>
            <person name="Kafkas S."/>
            <person name="Golino D."/>
            <person name="Preece J."/>
            <person name="Michelmore R."/>
        </authorList>
    </citation>
    <scope>NUCLEOTIDE SEQUENCE [LARGE SCALE GENOMIC DNA]</scope>
</reference>
<keyword evidence="2" id="KW-1185">Reference proteome</keyword>
<evidence type="ECO:0000313" key="1">
    <source>
        <dbReference type="EMBL" id="KAJ0085379.1"/>
    </source>
</evidence>
<comment type="caution">
    <text evidence="1">The sequence shown here is derived from an EMBL/GenBank/DDBJ whole genome shotgun (WGS) entry which is preliminary data.</text>
</comment>
<protein>
    <submittedName>
        <fullName evidence="1">Uncharacterized protein</fullName>
    </submittedName>
</protein>
<evidence type="ECO:0000313" key="2">
    <source>
        <dbReference type="Proteomes" id="UP001164250"/>
    </source>
</evidence>
<gene>
    <name evidence="1" type="ORF">Patl1_06851</name>
</gene>
<name>A0ACC1AGF4_9ROSI</name>
<organism evidence="1 2">
    <name type="scientific">Pistacia atlantica</name>
    <dbReference type="NCBI Taxonomy" id="434234"/>
    <lineage>
        <taxon>Eukaryota</taxon>
        <taxon>Viridiplantae</taxon>
        <taxon>Streptophyta</taxon>
        <taxon>Embryophyta</taxon>
        <taxon>Tracheophyta</taxon>
        <taxon>Spermatophyta</taxon>
        <taxon>Magnoliopsida</taxon>
        <taxon>eudicotyledons</taxon>
        <taxon>Gunneridae</taxon>
        <taxon>Pentapetalae</taxon>
        <taxon>rosids</taxon>
        <taxon>malvids</taxon>
        <taxon>Sapindales</taxon>
        <taxon>Anacardiaceae</taxon>
        <taxon>Pistacia</taxon>
    </lineage>
</organism>